<dbReference type="GeneID" id="118421965"/>
<evidence type="ECO:0000313" key="2">
    <source>
        <dbReference type="Proteomes" id="UP000001554"/>
    </source>
</evidence>
<dbReference type="PANTHER" id="PTHR11258">
    <property type="entry name" value="2-5 OLIGOADENYLATE SYNTHETASE"/>
    <property type="match status" value="1"/>
</dbReference>
<reference evidence="2" key="1">
    <citation type="journal article" date="2020" name="Nat. Ecol. Evol.">
        <title>Deeply conserved synteny resolves early events in vertebrate evolution.</title>
        <authorList>
            <person name="Simakov O."/>
            <person name="Marletaz F."/>
            <person name="Yue J.X."/>
            <person name="O'Connell B."/>
            <person name="Jenkins J."/>
            <person name="Brandt A."/>
            <person name="Calef R."/>
            <person name="Tung C.H."/>
            <person name="Huang T.K."/>
            <person name="Schmutz J."/>
            <person name="Satoh N."/>
            <person name="Yu J.K."/>
            <person name="Putnam N.H."/>
            <person name="Green R.E."/>
            <person name="Rokhsar D.S."/>
        </authorList>
    </citation>
    <scope>NUCLEOTIDE SEQUENCE [LARGE SCALE GENOMIC DNA]</scope>
    <source>
        <strain evidence="2">S238N-H82</strain>
    </source>
</reference>
<evidence type="ECO:0000313" key="3">
    <source>
        <dbReference type="RefSeq" id="XP_035685360.1"/>
    </source>
</evidence>
<evidence type="ECO:0000259" key="1">
    <source>
        <dbReference type="Pfam" id="PF10421"/>
    </source>
</evidence>
<proteinExistence type="predicted"/>
<dbReference type="Gene3D" id="1.10.1410.20">
    <property type="entry name" value="2'-5'-oligoadenylate synthetase 1, domain 2"/>
    <property type="match status" value="1"/>
</dbReference>
<dbReference type="RefSeq" id="XP_035685360.1">
    <property type="nucleotide sequence ID" value="XM_035829467.1"/>
</dbReference>
<gene>
    <name evidence="3" type="primary">LOC118421965</name>
</gene>
<keyword evidence="2" id="KW-1185">Reference proteome</keyword>
<name>A0A9J7LQI7_BRAFL</name>
<dbReference type="Proteomes" id="UP000001554">
    <property type="component" value="Chromosome 8"/>
</dbReference>
<dbReference type="InterPro" id="IPR018952">
    <property type="entry name" value="2-5-oligoAdlate_synth_1_dom2/C"/>
</dbReference>
<dbReference type="OrthoDB" id="415134at2759"/>
<sequence length="128" mass="14912">MSPFKSFLCALTSTGSKRRRRQPREISFIKRRVEVVGRSNHAVKLRVYSWERKHAAHDVEILLAKDLLEADRHWIAPGKKEEVYTMMGRMSSSARENCSAALVELQVAFVEKQPKDVKDLIRMVKMWK</sequence>
<organism evidence="2 3">
    <name type="scientific">Branchiostoma floridae</name>
    <name type="common">Florida lancelet</name>
    <name type="synonym">Amphioxus</name>
    <dbReference type="NCBI Taxonomy" id="7739"/>
    <lineage>
        <taxon>Eukaryota</taxon>
        <taxon>Metazoa</taxon>
        <taxon>Chordata</taxon>
        <taxon>Cephalochordata</taxon>
        <taxon>Leptocardii</taxon>
        <taxon>Amphioxiformes</taxon>
        <taxon>Branchiostomatidae</taxon>
        <taxon>Branchiostoma</taxon>
    </lineage>
</organism>
<dbReference type="KEGG" id="bfo:118421965"/>
<dbReference type="Pfam" id="PF10421">
    <property type="entry name" value="OAS1_C"/>
    <property type="match status" value="1"/>
</dbReference>
<protein>
    <submittedName>
        <fullName evidence="3">Uncharacterized protein LOC118421965</fullName>
    </submittedName>
</protein>
<accession>A0A9J7LQI7</accession>
<feature type="domain" description="2'-5'-oligoadenylate synthetase 1" evidence="1">
    <location>
        <begin position="81"/>
        <end position="127"/>
    </location>
</feature>
<reference evidence="3" key="2">
    <citation type="submission" date="2025-08" db="UniProtKB">
        <authorList>
            <consortium name="RefSeq"/>
        </authorList>
    </citation>
    <scope>IDENTIFICATION</scope>
    <source>
        <strain evidence="3">S238N-H82</strain>
        <tissue evidence="3">Testes</tissue>
    </source>
</reference>
<dbReference type="PANTHER" id="PTHR11258:SF11">
    <property type="entry name" value="C2H2-TYPE DOMAIN-CONTAINING PROTEIN"/>
    <property type="match status" value="1"/>
</dbReference>
<dbReference type="AlphaFoldDB" id="A0A9J7LQI7"/>